<evidence type="ECO:0000256" key="2">
    <source>
        <dbReference type="ARBA" id="ARBA00006464"/>
    </source>
</evidence>
<dbReference type="PANTHER" id="PTHR30576:SF10">
    <property type="entry name" value="SLL5057 PROTEIN"/>
    <property type="match status" value="1"/>
</dbReference>
<evidence type="ECO:0000313" key="9">
    <source>
        <dbReference type="EMBL" id="OGY55373.1"/>
    </source>
</evidence>
<evidence type="ECO:0000256" key="6">
    <source>
        <dbReference type="ARBA" id="ARBA00023136"/>
    </source>
</evidence>
<comment type="caution">
    <text evidence="9">The sequence shown here is derived from an EMBL/GenBank/DDBJ whole genome shotgun (WGS) entry which is preliminary data.</text>
</comment>
<feature type="transmembrane region" description="Helical" evidence="7">
    <location>
        <begin position="51"/>
        <end position="75"/>
    </location>
</feature>
<feature type="transmembrane region" description="Helical" evidence="7">
    <location>
        <begin position="274"/>
        <end position="295"/>
    </location>
</feature>
<evidence type="ECO:0000313" key="10">
    <source>
        <dbReference type="Proteomes" id="UP000178944"/>
    </source>
</evidence>
<feature type="transmembrane region" description="Helical" evidence="7">
    <location>
        <begin position="87"/>
        <end position="107"/>
    </location>
</feature>
<dbReference type="Pfam" id="PF02397">
    <property type="entry name" value="Bac_transf"/>
    <property type="match status" value="1"/>
</dbReference>
<dbReference type="InterPro" id="IPR017475">
    <property type="entry name" value="EPS_sugar_tfrase"/>
</dbReference>
<feature type="domain" description="Bacterial sugar transferase" evidence="8">
    <location>
        <begin position="269"/>
        <end position="461"/>
    </location>
</feature>
<evidence type="ECO:0000256" key="4">
    <source>
        <dbReference type="ARBA" id="ARBA00022692"/>
    </source>
</evidence>
<evidence type="ECO:0000256" key="1">
    <source>
        <dbReference type="ARBA" id="ARBA00004141"/>
    </source>
</evidence>
<proteinExistence type="inferred from homology"/>
<dbReference type="GO" id="GO:0016020">
    <property type="term" value="C:membrane"/>
    <property type="evidence" value="ECO:0007669"/>
    <property type="project" value="UniProtKB-SubCell"/>
</dbReference>
<accession>A0A1G1YSP5</accession>
<organism evidence="9 10">
    <name type="scientific">Candidatus Buchananbacteria bacterium RIFCSPLOWO2_01_FULL_56_15</name>
    <dbReference type="NCBI Taxonomy" id="1797547"/>
    <lineage>
        <taxon>Bacteria</taxon>
        <taxon>Candidatus Buchananiibacteriota</taxon>
    </lineage>
</organism>
<evidence type="ECO:0000256" key="3">
    <source>
        <dbReference type="ARBA" id="ARBA00022679"/>
    </source>
</evidence>
<dbReference type="NCBIfam" id="TIGR03025">
    <property type="entry name" value="EPS_sugtrans"/>
    <property type="match status" value="1"/>
</dbReference>
<protein>
    <recommendedName>
        <fullName evidence="8">Bacterial sugar transferase domain-containing protein</fullName>
    </recommendedName>
</protein>
<dbReference type="GO" id="GO:0016780">
    <property type="term" value="F:phosphotransferase activity, for other substituted phosphate groups"/>
    <property type="evidence" value="ECO:0007669"/>
    <property type="project" value="TreeGrafter"/>
</dbReference>
<feature type="transmembrane region" description="Helical" evidence="7">
    <location>
        <begin position="7"/>
        <end position="31"/>
    </location>
</feature>
<dbReference type="Pfam" id="PF13727">
    <property type="entry name" value="CoA_binding_3"/>
    <property type="match status" value="1"/>
</dbReference>
<name>A0A1G1YSP5_9BACT</name>
<dbReference type="PANTHER" id="PTHR30576">
    <property type="entry name" value="COLANIC BIOSYNTHESIS UDP-GLUCOSE LIPID CARRIER TRANSFERASE"/>
    <property type="match status" value="1"/>
</dbReference>
<comment type="subcellular location">
    <subcellularLocation>
        <location evidence="1">Membrane</location>
        <topology evidence="1">Multi-pass membrane protein</topology>
    </subcellularLocation>
</comment>
<reference evidence="9 10" key="1">
    <citation type="journal article" date="2016" name="Nat. Commun.">
        <title>Thousands of microbial genomes shed light on interconnected biogeochemical processes in an aquifer system.</title>
        <authorList>
            <person name="Anantharaman K."/>
            <person name="Brown C.T."/>
            <person name="Hug L.A."/>
            <person name="Sharon I."/>
            <person name="Castelle C.J."/>
            <person name="Probst A.J."/>
            <person name="Thomas B.C."/>
            <person name="Singh A."/>
            <person name="Wilkins M.J."/>
            <person name="Karaoz U."/>
            <person name="Brodie E.L."/>
            <person name="Williams K.H."/>
            <person name="Hubbard S.S."/>
            <person name="Banfield J.F."/>
        </authorList>
    </citation>
    <scope>NUCLEOTIDE SEQUENCE [LARGE SCALE GENOMIC DNA]</scope>
</reference>
<keyword evidence="6 7" id="KW-0472">Membrane</keyword>
<comment type="similarity">
    <text evidence="2">Belongs to the bacterial sugar transferase family.</text>
</comment>
<dbReference type="AlphaFoldDB" id="A0A1G1YSP5"/>
<dbReference type="Proteomes" id="UP000178944">
    <property type="component" value="Unassembled WGS sequence"/>
</dbReference>
<keyword evidence="5 7" id="KW-1133">Transmembrane helix</keyword>
<dbReference type="EMBL" id="MHIQ01000002">
    <property type="protein sequence ID" value="OGY55373.1"/>
    <property type="molecule type" value="Genomic_DNA"/>
</dbReference>
<evidence type="ECO:0000256" key="5">
    <source>
        <dbReference type="ARBA" id="ARBA00022989"/>
    </source>
</evidence>
<sequence>MKRSELVFSAITVPLDYLAIVLAAVAAYFLRYLPAIQQIRPVVFNLPFRDFLPITGTVAVGWVAVFALTGLYAMGGTKKFTTELTKIFIACSAALALILAVMAFSRYLFDSRFIILATWGLTILFVSTERLIIRLFQRLAFKAGVGVHRVVIIGNGPVAQSLIDEFSTRPMLGYRVVVRHDAFDQPTAAALAEMVASDTFDEVIQVNPNLPASQTAELVNFVNEHHLTFKYTADLLGTHLTNLEVATIAGTPVVEVKKTRLDGWGRIYKRAFDLVASLVVVILTLPVMLIIALGIKFDSKGPIFFTYRRIGQFGKPFTYFKFRSMIKDAHRYRFDQQFLAAHQNLRAGSPMIKFKDDPRITRAGRFLRRWSLDELPEFFLVLIGKMSIVGPRPHEVEEVQRYQRHHRKLLTIKPGVTGSAQVSGRSDLDFEQEAQLDTSYIENWSLGLDLQIILKTPPAIIRRRTAA</sequence>
<keyword evidence="3" id="KW-0808">Transferase</keyword>
<keyword evidence="4 7" id="KW-0812">Transmembrane</keyword>
<feature type="transmembrane region" description="Helical" evidence="7">
    <location>
        <begin position="113"/>
        <end position="133"/>
    </location>
</feature>
<evidence type="ECO:0000256" key="7">
    <source>
        <dbReference type="SAM" id="Phobius"/>
    </source>
</evidence>
<dbReference type="InterPro" id="IPR003362">
    <property type="entry name" value="Bact_transf"/>
</dbReference>
<gene>
    <name evidence="9" type="ORF">A2951_00830</name>
</gene>
<evidence type="ECO:0000259" key="8">
    <source>
        <dbReference type="Pfam" id="PF02397"/>
    </source>
</evidence>